<dbReference type="EMBL" id="ML769426">
    <property type="protein sequence ID" value="KAE9403348.1"/>
    <property type="molecule type" value="Genomic_DNA"/>
</dbReference>
<reference evidence="1" key="1">
    <citation type="journal article" date="2019" name="Environ. Microbiol.">
        <title>Fungal ecological strategies reflected in gene transcription - a case study of two litter decomposers.</title>
        <authorList>
            <person name="Barbi F."/>
            <person name="Kohler A."/>
            <person name="Barry K."/>
            <person name="Baskaran P."/>
            <person name="Daum C."/>
            <person name="Fauchery L."/>
            <person name="Ihrmark K."/>
            <person name="Kuo A."/>
            <person name="LaButti K."/>
            <person name="Lipzen A."/>
            <person name="Morin E."/>
            <person name="Grigoriev I.V."/>
            <person name="Henrissat B."/>
            <person name="Lindahl B."/>
            <person name="Martin F."/>
        </authorList>
    </citation>
    <scope>NUCLEOTIDE SEQUENCE</scope>
    <source>
        <strain evidence="1">JB14</strain>
    </source>
</reference>
<evidence type="ECO:0000313" key="2">
    <source>
        <dbReference type="Proteomes" id="UP000799118"/>
    </source>
</evidence>
<accession>A0A6A4I1Q4</accession>
<dbReference type="OrthoDB" id="198652at2759"/>
<keyword evidence="2" id="KW-1185">Reference proteome</keyword>
<evidence type="ECO:0000313" key="1">
    <source>
        <dbReference type="EMBL" id="KAE9403348.1"/>
    </source>
</evidence>
<dbReference type="Proteomes" id="UP000799118">
    <property type="component" value="Unassembled WGS sequence"/>
</dbReference>
<gene>
    <name evidence="1" type="ORF">BT96DRAFT_495295</name>
</gene>
<sequence>MALYEPYGELFPRKQARLLCLWDDLGIPHKWKKQVFGPNLACRVKARLDHCH</sequence>
<dbReference type="AlphaFoldDB" id="A0A6A4I1Q4"/>
<protein>
    <submittedName>
        <fullName evidence="1">Uncharacterized protein</fullName>
    </submittedName>
</protein>
<proteinExistence type="predicted"/>
<organism evidence="1 2">
    <name type="scientific">Gymnopus androsaceus JB14</name>
    <dbReference type="NCBI Taxonomy" id="1447944"/>
    <lineage>
        <taxon>Eukaryota</taxon>
        <taxon>Fungi</taxon>
        <taxon>Dikarya</taxon>
        <taxon>Basidiomycota</taxon>
        <taxon>Agaricomycotina</taxon>
        <taxon>Agaricomycetes</taxon>
        <taxon>Agaricomycetidae</taxon>
        <taxon>Agaricales</taxon>
        <taxon>Marasmiineae</taxon>
        <taxon>Omphalotaceae</taxon>
        <taxon>Gymnopus</taxon>
    </lineage>
</organism>
<name>A0A6A4I1Q4_9AGAR</name>